<dbReference type="AlphaFoldDB" id="A0A1M6DK85"/>
<evidence type="ECO:0000256" key="9">
    <source>
        <dbReference type="ARBA" id="ARBA00023118"/>
    </source>
</evidence>
<evidence type="ECO:0000256" key="7">
    <source>
        <dbReference type="ARBA" id="ARBA00022806"/>
    </source>
</evidence>
<dbReference type="GO" id="GO:0051607">
    <property type="term" value="P:defense response to virus"/>
    <property type="evidence" value="ECO:0007669"/>
    <property type="project" value="UniProtKB-KW"/>
</dbReference>
<dbReference type="InterPro" id="IPR014001">
    <property type="entry name" value="Helicase_ATP-bd"/>
</dbReference>
<evidence type="ECO:0000256" key="1">
    <source>
        <dbReference type="ARBA" id="ARBA00006847"/>
    </source>
</evidence>
<evidence type="ECO:0000313" key="11">
    <source>
        <dbReference type="EMBL" id="SHI73767.1"/>
    </source>
</evidence>
<comment type="similarity">
    <text evidence="2">In the central section; belongs to the CRISPR-associated helicase Cas3 family.</text>
</comment>
<dbReference type="NCBIfam" id="TIGR01596">
    <property type="entry name" value="cas3_HD"/>
    <property type="match status" value="1"/>
</dbReference>
<evidence type="ECO:0000259" key="10">
    <source>
        <dbReference type="PROSITE" id="PS51643"/>
    </source>
</evidence>
<reference evidence="11 12" key="1">
    <citation type="submission" date="2016-11" db="EMBL/GenBank/DDBJ databases">
        <authorList>
            <person name="Jaros S."/>
            <person name="Januszkiewicz K."/>
            <person name="Wedrychowicz H."/>
        </authorList>
    </citation>
    <scope>NUCLEOTIDE SEQUENCE [LARGE SCALE GENOMIC DNA]</scope>
    <source>
        <strain evidence="11 12">DSM 25479</strain>
    </source>
</reference>
<evidence type="ECO:0000256" key="4">
    <source>
        <dbReference type="ARBA" id="ARBA00022723"/>
    </source>
</evidence>
<evidence type="ECO:0000256" key="6">
    <source>
        <dbReference type="ARBA" id="ARBA00022801"/>
    </source>
</evidence>
<dbReference type="Gene3D" id="3.40.50.300">
    <property type="entry name" value="P-loop containing nucleotide triphosphate hydrolases"/>
    <property type="match status" value="2"/>
</dbReference>
<dbReference type="InterPro" id="IPR006935">
    <property type="entry name" value="Helicase/UvrB_N"/>
</dbReference>
<dbReference type="InterPro" id="IPR006483">
    <property type="entry name" value="CRISPR-assoc_Cas3_HD"/>
</dbReference>
<dbReference type="RefSeq" id="WP_073178998.1">
    <property type="nucleotide sequence ID" value="NZ_FQYI01000004.1"/>
</dbReference>
<sequence>MVPDIIWSHPSKTLEAHTLGVLEKYLKNSSLPIGKVAVLFHDLGKFNPNFQKKVFGNPAYGYSHHSYLSALAFMNFLMKNEALTRDILGSNDKIDFKNKVQQILAIIAHHHGNLPDFDSLLSLDEMDSALRFLNENHFEWSNFLAEKLNLEHSSFCLDFNKTCLLTKFEDKNWKPNALVNFMDTQFVFSSVIEADKRDAANNDAYDFWTNLCSFQKNFWEKLNSKFIEIDGFSEASALNKCRTEIRKEATAKVEENYELGKRVFSLPAPTGAGKTFTLLSVAKKLQELDGNLGIIYALPFLSITDQVQEILEGLGIECLPISSKSENEKLQKAQEDYENNPTPENLDTLLKQSFSEDTFDHPFILTTFVQFFESLVSNKNSTLLKLPNFKNRIFLIDEIQALPPRLYTFFAAWLDEFCRRHNSYAVLSTGTMPKFTLPDKIYPPEKSDKNPRLLFKNYNSECITEIISPEKYFNQEVFNRYWVKWLNEERTSFEELITHICSQQSSCLIILNTIADTKFLYNELKHKFPNVILLNTHFVVQDRIEKIDLVKRFLKNNEQVMVISTQLIEAGVDVDFPVVYRDLCPLPSLIQSAGRCNRNKKQQYGAVFFFHLINREGKSSAEMIYRKEAKDFLRFCKDEINGKVFEKELFYIQSKFFEQIKNDLTVGEFTYQIDRYGNESTYNFIECINKAEFAKAGKFKLIVESRFGESYQYFIPENDMDKRYEELVLLMKESLKAESIQQRLYYKSRIESALKKISGRLLTVRIRKEQTAPQYSNPEEYFGIRVLSDLSRYSKETGIELGYENCIL</sequence>
<proteinExistence type="inferred from homology"/>
<dbReference type="SMART" id="SM00487">
    <property type="entry name" value="DEXDc"/>
    <property type="match status" value="1"/>
</dbReference>
<dbReference type="GO" id="GO:0004518">
    <property type="term" value="F:nuclease activity"/>
    <property type="evidence" value="ECO:0007669"/>
    <property type="project" value="UniProtKB-KW"/>
</dbReference>
<dbReference type="STRING" id="1118202.SAMN05443429_10411"/>
<keyword evidence="5" id="KW-0547">Nucleotide-binding</keyword>
<dbReference type="GO" id="GO:0016787">
    <property type="term" value="F:hydrolase activity"/>
    <property type="evidence" value="ECO:0007669"/>
    <property type="project" value="UniProtKB-KW"/>
</dbReference>
<keyword evidence="3" id="KW-0540">Nuclease</keyword>
<dbReference type="GO" id="GO:0005524">
    <property type="term" value="F:ATP binding"/>
    <property type="evidence" value="ECO:0007669"/>
    <property type="project" value="UniProtKB-KW"/>
</dbReference>
<dbReference type="InterPro" id="IPR054712">
    <property type="entry name" value="Cas3-like_dom"/>
</dbReference>
<dbReference type="Pfam" id="PF04851">
    <property type="entry name" value="ResIII"/>
    <property type="match status" value="1"/>
</dbReference>
<feature type="domain" description="HD Cas3-type" evidence="10">
    <location>
        <begin position="7"/>
        <end position="197"/>
    </location>
</feature>
<organism evidence="11 12">
    <name type="scientific">Cruoricaptor ignavus</name>
    <dbReference type="NCBI Taxonomy" id="1118202"/>
    <lineage>
        <taxon>Bacteria</taxon>
        <taxon>Pseudomonadati</taxon>
        <taxon>Bacteroidota</taxon>
        <taxon>Flavobacteriia</taxon>
        <taxon>Flavobacteriales</taxon>
        <taxon>Weeksellaceae</taxon>
        <taxon>Cruoricaptor</taxon>
    </lineage>
</organism>
<accession>A0A1M6DK85</accession>
<dbReference type="PROSITE" id="PS51643">
    <property type="entry name" value="HD_CAS3"/>
    <property type="match status" value="1"/>
</dbReference>
<evidence type="ECO:0000256" key="3">
    <source>
        <dbReference type="ARBA" id="ARBA00022722"/>
    </source>
</evidence>
<dbReference type="EMBL" id="FQYI01000004">
    <property type="protein sequence ID" value="SHI73767.1"/>
    <property type="molecule type" value="Genomic_DNA"/>
</dbReference>
<comment type="similarity">
    <text evidence="1">In the N-terminal section; belongs to the CRISPR-associated nuclease Cas3-HD family.</text>
</comment>
<dbReference type="InterPro" id="IPR038257">
    <property type="entry name" value="CRISPR-assoc_Cas3_HD_sf"/>
</dbReference>
<keyword evidence="8" id="KW-0067">ATP-binding</keyword>
<dbReference type="GO" id="GO:0046872">
    <property type="term" value="F:metal ion binding"/>
    <property type="evidence" value="ECO:0007669"/>
    <property type="project" value="UniProtKB-KW"/>
</dbReference>
<dbReference type="NCBIfam" id="TIGR01587">
    <property type="entry name" value="cas3_core"/>
    <property type="match status" value="1"/>
</dbReference>
<keyword evidence="4" id="KW-0479">Metal-binding</keyword>
<dbReference type="Gene3D" id="1.10.3210.30">
    <property type="match status" value="1"/>
</dbReference>
<dbReference type="OrthoDB" id="9810236at2"/>
<keyword evidence="6" id="KW-0378">Hydrolase</keyword>
<evidence type="ECO:0000256" key="8">
    <source>
        <dbReference type="ARBA" id="ARBA00022840"/>
    </source>
</evidence>
<dbReference type="GO" id="GO:0003677">
    <property type="term" value="F:DNA binding"/>
    <property type="evidence" value="ECO:0007669"/>
    <property type="project" value="InterPro"/>
</dbReference>
<dbReference type="GO" id="GO:0004386">
    <property type="term" value="F:helicase activity"/>
    <property type="evidence" value="ECO:0007669"/>
    <property type="project" value="UniProtKB-KW"/>
</dbReference>
<keyword evidence="7" id="KW-0347">Helicase</keyword>
<name>A0A1M6DK85_9FLAO</name>
<dbReference type="CDD" id="cd09641">
    <property type="entry name" value="Cas3''_I"/>
    <property type="match status" value="1"/>
</dbReference>
<keyword evidence="9" id="KW-0051">Antiviral defense</keyword>
<protein>
    <submittedName>
        <fullName evidence="11">CRISPR-associated helicase, Cas3 family</fullName>
    </submittedName>
</protein>
<keyword evidence="12" id="KW-1185">Reference proteome</keyword>
<dbReference type="InterPro" id="IPR006474">
    <property type="entry name" value="Helicase_Cas3_CRISPR-ass_core"/>
</dbReference>
<dbReference type="InterPro" id="IPR027417">
    <property type="entry name" value="P-loop_NTPase"/>
</dbReference>
<dbReference type="Pfam" id="PF18019">
    <property type="entry name" value="Cas3_HD"/>
    <property type="match status" value="1"/>
</dbReference>
<dbReference type="Pfam" id="PF22590">
    <property type="entry name" value="Cas3-like_C_2"/>
    <property type="match status" value="1"/>
</dbReference>
<evidence type="ECO:0000256" key="5">
    <source>
        <dbReference type="ARBA" id="ARBA00022741"/>
    </source>
</evidence>
<dbReference type="SUPFAM" id="SSF52540">
    <property type="entry name" value="P-loop containing nucleoside triphosphate hydrolases"/>
    <property type="match status" value="1"/>
</dbReference>
<dbReference type="Proteomes" id="UP000184335">
    <property type="component" value="Unassembled WGS sequence"/>
</dbReference>
<gene>
    <name evidence="11" type="ORF">SAMN05443429_10411</name>
</gene>
<evidence type="ECO:0000313" key="12">
    <source>
        <dbReference type="Proteomes" id="UP000184335"/>
    </source>
</evidence>
<evidence type="ECO:0000256" key="2">
    <source>
        <dbReference type="ARBA" id="ARBA00009046"/>
    </source>
</evidence>